<reference evidence="8 9" key="1">
    <citation type="journal article" date="2016" name="Nat. Commun.">
        <title>Thousands of microbial genomes shed light on interconnected biogeochemical processes in an aquifer system.</title>
        <authorList>
            <person name="Anantharaman K."/>
            <person name="Brown C.T."/>
            <person name="Hug L.A."/>
            <person name="Sharon I."/>
            <person name="Castelle C.J."/>
            <person name="Probst A.J."/>
            <person name="Thomas B.C."/>
            <person name="Singh A."/>
            <person name="Wilkins M.J."/>
            <person name="Karaoz U."/>
            <person name="Brodie E.L."/>
            <person name="Williams K.H."/>
            <person name="Hubbard S.S."/>
            <person name="Banfield J.F."/>
        </authorList>
    </citation>
    <scope>NUCLEOTIDE SEQUENCE [LARGE SCALE GENOMIC DNA]</scope>
</reference>
<dbReference type="HAMAP" id="MF_01325_B">
    <property type="entry name" value="Ribosomal_uL3_B"/>
    <property type="match status" value="1"/>
</dbReference>
<dbReference type="Gene3D" id="2.40.30.10">
    <property type="entry name" value="Translation factors"/>
    <property type="match status" value="1"/>
</dbReference>
<evidence type="ECO:0000256" key="6">
    <source>
        <dbReference type="ARBA" id="ARBA00035243"/>
    </source>
</evidence>
<dbReference type="AlphaFoldDB" id="A0A1F7UV80"/>
<gene>
    <name evidence="7" type="primary">rplC</name>
    <name evidence="8" type="ORF">A3B21_04295</name>
</gene>
<evidence type="ECO:0000256" key="2">
    <source>
        <dbReference type="ARBA" id="ARBA00022730"/>
    </source>
</evidence>
<evidence type="ECO:0000256" key="3">
    <source>
        <dbReference type="ARBA" id="ARBA00022884"/>
    </source>
</evidence>
<keyword evidence="3 7" id="KW-0694">RNA-binding</keyword>
<evidence type="ECO:0000256" key="7">
    <source>
        <dbReference type="HAMAP-Rule" id="MF_01325"/>
    </source>
</evidence>
<evidence type="ECO:0000256" key="5">
    <source>
        <dbReference type="ARBA" id="ARBA00023274"/>
    </source>
</evidence>
<dbReference type="FunFam" id="2.40.30.10:FF:000004">
    <property type="entry name" value="50S ribosomal protein L3"/>
    <property type="match status" value="1"/>
</dbReference>
<organism evidence="8 9">
    <name type="scientific">Candidatus Uhrbacteria bacterium RIFCSPLOWO2_01_FULL_47_24</name>
    <dbReference type="NCBI Taxonomy" id="1802401"/>
    <lineage>
        <taxon>Bacteria</taxon>
        <taxon>Candidatus Uhriibacteriota</taxon>
    </lineage>
</organism>
<dbReference type="Pfam" id="PF00297">
    <property type="entry name" value="Ribosomal_L3"/>
    <property type="match status" value="1"/>
</dbReference>
<dbReference type="InterPro" id="IPR000597">
    <property type="entry name" value="Ribosomal_uL3"/>
</dbReference>
<dbReference type="Proteomes" id="UP000176897">
    <property type="component" value="Unassembled WGS sequence"/>
</dbReference>
<dbReference type="NCBIfam" id="TIGR03625">
    <property type="entry name" value="L3_bact"/>
    <property type="match status" value="1"/>
</dbReference>
<comment type="function">
    <text evidence="7">One of the primary rRNA binding proteins, it binds directly near the 3'-end of the 23S rRNA, where it nucleates assembly of the 50S subunit.</text>
</comment>
<dbReference type="EMBL" id="MGEJ01000003">
    <property type="protein sequence ID" value="OGL81644.1"/>
    <property type="molecule type" value="Genomic_DNA"/>
</dbReference>
<keyword evidence="2 7" id="KW-0699">rRNA-binding</keyword>
<proteinExistence type="inferred from homology"/>
<keyword evidence="5 7" id="KW-0687">Ribonucleoprotein</keyword>
<name>A0A1F7UV80_9BACT</name>
<dbReference type="InterPro" id="IPR019927">
    <property type="entry name" value="Ribosomal_uL3_bac/org-type"/>
</dbReference>
<dbReference type="SUPFAM" id="SSF50447">
    <property type="entry name" value="Translation proteins"/>
    <property type="match status" value="1"/>
</dbReference>
<comment type="caution">
    <text evidence="8">The sequence shown here is derived from an EMBL/GenBank/DDBJ whole genome shotgun (WGS) entry which is preliminary data.</text>
</comment>
<dbReference type="GO" id="GO:0022625">
    <property type="term" value="C:cytosolic large ribosomal subunit"/>
    <property type="evidence" value="ECO:0007669"/>
    <property type="project" value="TreeGrafter"/>
</dbReference>
<dbReference type="GO" id="GO:0006412">
    <property type="term" value="P:translation"/>
    <property type="evidence" value="ECO:0007669"/>
    <property type="project" value="UniProtKB-UniRule"/>
</dbReference>
<dbReference type="InterPro" id="IPR009000">
    <property type="entry name" value="Transl_B-barrel_sf"/>
</dbReference>
<evidence type="ECO:0000313" key="9">
    <source>
        <dbReference type="Proteomes" id="UP000176897"/>
    </source>
</evidence>
<dbReference type="PANTHER" id="PTHR11229">
    <property type="entry name" value="50S RIBOSOMAL PROTEIN L3"/>
    <property type="match status" value="1"/>
</dbReference>
<evidence type="ECO:0000313" key="8">
    <source>
        <dbReference type="EMBL" id="OGL81644.1"/>
    </source>
</evidence>
<comment type="similarity">
    <text evidence="1 7">Belongs to the universal ribosomal protein uL3 family.</text>
</comment>
<evidence type="ECO:0000256" key="4">
    <source>
        <dbReference type="ARBA" id="ARBA00022980"/>
    </source>
</evidence>
<protein>
    <recommendedName>
        <fullName evidence="6 7">Large ribosomal subunit protein uL3</fullName>
    </recommendedName>
</protein>
<sequence length="199" mass="21735">MKCILGKKLEMTQTWTEKGRVVPITVIEAGPCTVAQIKTKERDGYGAVQFGFGTKKHLTKPMKGHLKELPALRALREFRGDPGELRRGDTLDVSVFSPGDIVKVTGISKGKGFQGVVKRHGFHGHPSTHGHKDQERMPGAIGAGGVQHVRKGQRMAGRMGGERVTVRNLKIVAIDKEKNRLLVKGAVPGARNSLVMIYQ</sequence>
<keyword evidence="4 7" id="KW-0689">Ribosomal protein</keyword>
<comment type="subunit">
    <text evidence="7">Part of the 50S ribosomal subunit. Forms a cluster with proteins L14 and L19.</text>
</comment>
<accession>A0A1F7UV80</accession>
<dbReference type="GO" id="GO:0019843">
    <property type="term" value="F:rRNA binding"/>
    <property type="evidence" value="ECO:0007669"/>
    <property type="project" value="UniProtKB-UniRule"/>
</dbReference>
<evidence type="ECO:0000256" key="1">
    <source>
        <dbReference type="ARBA" id="ARBA00006540"/>
    </source>
</evidence>
<dbReference type="PANTHER" id="PTHR11229:SF16">
    <property type="entry name" value="LARGE RIBOSOMAL SUBUNIT PROTEIN UL3C"/>
    <property type="match status" value="1"/>
</dbReference>
<dbReference type="Gene3D" id="3.30.160.810">
    <property type="match status" value="1"/>
</dbReference>
<dbReference type="STRING" id="1802401.A3B21_04295"/>
<dbReference type="GO" id="GO:0003735">
    <property type="term" value="F:structural constituent of ribosome"/>
    <property type="evidence" value="ECO:0007669"/>
    <property type="project" value="UniProtKB-UniRule"/>
</dbReference>